<dbReference type="PANTHER" id="PTHR42847:SF4">
    <property type="entry name" value="ALKANESULFONATE MONOOXYGENASE-RELATED"/>
    <property type="match status" value="1"/>
</dbReference>
<evidence type="ECO:0000313" key="6">
    <source>
        <dbReference type="EMBL" id="SDL96401.1"/>
    </source>
</evidence>
<dbReference type="EMBL" id="FNDJ01000033">
    <property type="protein sequence ID" value="SDL96401.1"/>
    <property type="molecule type" value="Genomic_DNA"/>
</dbReference>
<dbReference type="STRING" id="633440.SAMN05421869_133101"/>
<sequence length="289" mass="30909">MDLGIGLPVSGRHIDPEKIVQVAQDAERAGLGAVWAFERLLRPAQASMLGMDQPVRLPDNNACVYDPLETLAFVAARTSTIRLGTSVVNALFHSPVVLAKRLATLDRLSGGRAMIGLGQGWMAQEFEAVGVPTGRRGAGFEEHLRAMRACWGPDPVSFSGRFYTIPESEIGPKPAGLTLLAGAAAPAAVERAVALGLGLTIVVFDWEQVRQTVEAYGKGPGPLVFQVNGPITDQPLDERMPLTGSPEQVAEDLERARTLGAHHVFWHPFETDPDELVARVGQVAGGDQP</sequence>
<dbReference type="InterPro" id="IPR050172">
    <property type="entry name" value="SsuD_RutA_monooxygenase"/>
</dbReference>
<dbReference type="GO" id="GO:0046306">
    <property type="term" value="P:alkanesulfonate catabolic process"/>
    <property type="evidence" value="ECO:0007669"/>
    <property type="project" value="TreeGrafter"/>
</dbReference>
<protein>
    <submittedName>
        <fullName evidence="6">Probable F420-dependent oxidoreductase, Rv2161c family</fullName>
    </submittedName>
</protein>
<evidence type="ECO:0000256" key="3">
    <source>
        <dbReference type="ARBA" id="ARBA00023002"/>
    </source>
</evidence>
<dbReference type="GO" id="GO:0008726">
    <property type="term" value="F:alkanesulfonate monooxygenase activity"/>
    <property type="evidence" value="ECO:0007669"/>
    <property type="project" value="TreeGrafter"/>
</dbReference>
<evidence type="ECO:0000256" key="2">
    <source>
        <dbReference type="ARBA" id="ARBA00022643"/>
    </source>
</evidence>
<dbReference type="OrthoDB" id="3206024at2"/>
<evidence type="ECO:0000256" key="1">
    <source>
        <dbReference type="ARBA" id="ARBA00022630"/>
    </source>
</evidence>
<keyword evidence="3" id="KW-0560">Oxidoreductase</keyword>
<organism evidence="6 7">
    <name type="scientific">Nonomuraea jiangxiensis</name>
    <dbReference type="NCBI Taxonomy" id="633440"/>
    <lineage>
        <taxon>Bacteria</taxon>
        <taxon>Bacillati</taxon>
        <taxon>Actinomycetota</taxon>
        <taxon>Actinomycetes</taxon>
        <taxon>Streptosporangiales</taxon>
        <taxon>Streptosporangiaceae</taxon>
        <taxon>Nonomuraea</taxon>
    </lineage>
</organism>
<keyword evidence="4" id="KW-0503">Monooxygenase</keyword>
<dbReference type="Gene3D" id="3.20.20.30">
    <property type="entry name" value="Luciferase-like domain"/>
    <property type="match status" value="1"/>
</dbReference>
<keyword evidence="2" id="KW-0288">FMN</keyword>
<dbReference type="RefSeq" id="WP_090945884.1">
    <property type="nucleotide sequence ID" value="NZ_FNDJ01000033.1"/>
</dbReference>
<dbReference type="PANTHER" id="PTHR42847">
    <property type="entry name" value="ALKANESULFONATE MONOOXYGENASE"/>
    <property type="match status" value="1"/>
</dbReference>
<dbReference type="InterPro" id="IPR036661">
    <property type="entry name" value="Luciferase-like_sf"/>
</dbReference>
<reference evidence="6 7" key="1">
    <citation type="submission" date="2016-10" db="EMBL/GenBank/DDBJ databases">
        <authorList>
            <person name="de Groot N.N."/>
        </authorList>
    </citation>
    <scope>NUCLEOTIDE SEQUENCE [LARGE SCALE GENOMIC DNA]</scope>
    <source>
        <strain evidence="6 7">CGMCC 4.6533</strain>
    </source>
</reference>
<dbReference type="InterPro" id="IPR011251">
    <property type="entry name" value="Luciferase-like_dom"/>
</dbReference>
<dbReference type="Proteomes" id="UP000199202">
    <property type="component" value="Unassembled WGS sequence"/>
</dbReference>
<evidence type="ECO:0000313" key="7">
    <source>
        <dbReference type="Proteomes" id="UP000199202"/>
    </source>
</evidence>
<proteinExistence type="predicted"/>
<gene>
    <name evidence="6" type="ORF">SAMN05421869_133101</name>
</gene>
<dbReference type="Pfam" id="PF00296">
    <property type="entry name" value="Bac_luciferase"/>
    <property type="match status" value="1"/>
</dbReference>
<dbReference type="InterPro" id="IPR019921">
    <property type="entry name" value="Lucif-like_OxRdtase_Rv2161c"/>
</dbReference>
<accession>A0A1G9PD28</accession>
<dbReference type="AlphaFoldDB" id="A0A1G9PD28"/>
<name>A0A1G9PD28_9ACTN</name>
<evidence type="ECO:0000256" key="4">
    <source>
        <dbReference type="ARBA" id="ARBA00023033"/>
    </source>
</evidence>
<feature type="domain" description="Luciferase-like" evidence="5">
    <location>
        <begin position="14"/>
        <end position="218"/>
    </location>
</feature>
<keyword evidence="1" id="KW-0285">Flavoprotein</keyword>
<dbReference type="NCBIfam" id="TIGR03619">
    <property type="entry name" value="F420_Rv2161c"/>
    <property type="match status" value="1"/>
</dbReference>
<keyword evidence="7" id="KW-1185">Reference proteome</keyword>
<dbReference type="SUPFAM" id="SSF51679">
    <property type="entry name" value="Bacterial luciferase-like"/>
    <property type="match status" value="1"/>
</dbReference>
<evidence type="ECO:0000259" key="5">
    <source>
        <dbReference type="Pfam" id="PF00296"/>
    </source>
</evidence>